<proteinExistence type="inferred from homology"/>
<dbReference type="EMBL" id="RAPF01000005">
    <property type="protein sequence ID" value="RKF20661.1"/>
    <property type="molecule type" value="Genomic_DNA"/>
</dbReference>
<comment type="similarity">
    <text evidence="1">Belongs to the glycosyltransferase 2 family. WaaE/KdtX subfamily.</text>
</comment>
<dbReference type="PANTHER" id="PTHR43630">
    <property type="entry name" value="POLY-BETA-1,6-N-ACETYL-D-GLUCOSAMINE SYNTHASE"/>
    <property type="match status" value="1"/>
</dbReference>
<dbReference type="SUPFAM" id="SSF53448">
    <property type="entry name" value="Nucleotide-diphospho-sugar transferases"/>
    <property type="match status" value="1"/>
</dbReference>
<feature type="domain" description="Glycosyltransferase 2-like" evidence="2">
    <location>
        <begin position="8"/>
        <end position="97"/>
    </location>
</feature>
<dbReference type="PANTHER" id="PTHR43630:SF2">
    <property type="entry name" value="GLYCOSYLTRANSFERASE"/>
    <property type="match status" value="1"/>
</dbReference>
<dbReference type="GO" id="GO:0016740">
    <property type="term" value="F:transferase activity"/>
    <property type="evidence" value="ECO:0007669"/>
    <property type="project" value="UniProtKB-KW"/>
</dbReference>
<dbReference type="InterPro" id="IPR001173">
    <property type="entry name" value="Glyco_trans_2-like"/>
</dbReference>
<dbReference type="AlphaFoldDB" id="A0A420EIV9"/>
<comment type="caution">
    <text evidence="3">The sequence shown here is derived from an EMBL/GenBank/DDBJ whole genome shotgun (WGS) entry which is preliminary data.</text>
</comment>
<accession>A0A420EIV9</accession>
<dbReference type="CDD" id="cd02511">
    <property type="entry name" value="Beta4Glucosyltransferase"/>
    <property type="match status" value="1"/>
</dbReference>
<keyword evidence="3" id="KW-0808">Transferase</keyword>
<evidence type="ECO:0000313" key="4">
    <source>
        <dbReference type="Proteomes" id="UP000284395"/>
    </source>
</evidence>
<dbReference type="Proteomes" id="UP000284395">
    <property type="component" value="Unassembled WGS sequence"/>
</dbReference>
<protein>
    <submittedName>
        <fullName evidence="3">Glycosyltransferase family 2 protein</fullName>
    </submittedName>
</protein>
<evidence type="ECO:0000256" key="1">
    <source>
        <dbReference type="ARBA" id="ARBA00038494"/>
    </source>
</evidence>
<dbReference type="Pfam" id="PF00535">
    <property type="entry name" value="Glycos_transf_2"/>
    <property type="match status" value="1"/>
</dbReference>
<sequence length="327" mass="37368">MRTDPDISVIILSFNEARHIARAIVSVQPFAKTVFVVDSGSDDDTLAVARAYGAQTVTHHFINQAQQFNWALKTLPIETEWVLRLDADEVIENDLAKAISLTLPSLPAHITGIEFPRKHVFMGRWIRHGGRYPVWMLRLFRTHCGHSEDRWMDEHIVLTQGNSIRLHGGFADINLNDLTQFTAKHNAYATREAIAIFGERYALFGSNKTIAGKLQGSACFRRWLKVHIYGRLPFGLGPLGYFLYRYFIKGGFLDGKEGLIYHFLQGFWYRLLVSAKVAQWDRELRPLRNRTNRLNRLEELTGFTLFSGQRFHTRPAGTASKARAPTP</sequence>
<dbReference type="Gene3D" id="3.90.550.10">
    <property type="entry name" value="Spore Coat Polysaccharide Biosynthesis Protein SpsA, Chain A"/>
    <property type="match status" value="1"/>
</dbReference>
<gene>
    <name evidence="3" type="ORF">D6851_11050</name>
</gene>
<evidence type="ECO:0000313" key="3">
    <source>
        <dbReference type="EMBL" id="RKF20661.1"/>
    </source>
</evidence>
<organism evidence="3 4">
    <name type="scientific">Altericroceibacterium spongiae</name>
    <dbReference type="NCBI Taxonomy" id="2320269"/>
    <lineage>
        <taxon>Bacteria</taxon>
        <taxon>Pseudomonadati</taxon>
        <taxon>Pseudomonadota</taxon>
        <taxon>Alphaproteobacteria</taxon>
        <taxon>Sphingomonadales</taxon>
        <taxon>Erythrobacteraceae</taxon>
        <taxon>Altericroceibacterium</taxon>
    </lineage>
</organism>
<reference evidence="3 4" key="1">
    <citation type="submission" date="2018-09" db="EMBL/GenBank/DDBJ databases">
        <title>Altererythrobacter spongiae sp. nov., isolated from a marine sponge.</title>
        <authorList>
            <person name="Zhuang L."/>
            <person name="Luo L."/>
        </authorList>
    </citation>
    <scope>NUCLEOTIDE SEQUENCE [LARGE SCALE GENOMIC DNA]</scope>
    <source>
        <strain evidence="3 4">HN-Y73</strain>
    </source>
</reference>
<name>A0A420EIV9_9SPHN</name>
<dbReference type="OrthoDB" id="9815923at2"/>
<keyword evidence="4" id="KW-1185">Reference proteome</keyword>
<evidence type="ECO:0000259" key="2">
    <source>
        <dbReference type="Pfam" id="PF00535"/>
    </source>
</evidence>
<dbReference type="RefSeq" id="WP_120324958.1">
    <property type="nucleotide sequence ID" value="NZ_RAPF01000005.1"/>
</dbReference>
<dbReference type="InterPro" id="IPR029044">
    <property type="entry name" value="Nucleotide-diphossugar_trans"/>
</dbReference>